<dbReference type="GO" id="GO:0005886">
    <property type="term" value="C:plasma membrane"/>
    <property type="evidence" value="ECO:0007669"/>
    <property type="project" value="UniProtKB-SubCell"/>
</dbReference>
<evidence type="ECO:0000256" key="5">
    <source>
        <dbReference type="ARBA" id="ARBA00022989"/>
    </source>
</evidence>
<dbReference type="GO" id="GO:0003755">
    <property type="term" value="F:peptidyl-prolyl cis-trans isomerase activity"/>
    <property type="evidence" value="ECO:0007669"/>
    <property type="project" value="UniProtKB-KW"/>
</dbReference>
<protein>
    <recommendedName>
        <fullName evidence="9">Periplasmic chaperone PpiD</fullName>
    </recommendedName>
    <alternativeName>
        <fullName evidence="10">Periplasmic folding chaperone</fullName>
    </alternativeName>
</protein>
<evidence type="ECO:0000256" key="11">
    <source>
        <dbReference type="PROSITE-ProRule" id="PRU00278"/>
    </source>
</evidence>
<evidence type="ECO:0000256" key="6">
    <source>
        <dbReference type="ARBA" id="ARBA00023136"/>
    </source>
</evidence>
<organism evidence="14 15">
    <name type="scientific">Denitratimonas tolerans</name>
    <dbReference type="NCBI Taxonomy" id="1338420"/>
    <lineage>
        <taxon>Bacteria</taxon>
        <taxon>Pseudomonadati</taxon>
        <taxon>Pseudomonadota</taxon>
        <taxon>Gammaproteobacteria</taxon>
        <taxon>Lysobacterales</taxon>
        <taxon>Lysobacteraceae</taxon>
        <taxon>Denitratimonas</taxon>
    </lineage>
</organism>
<keyword evidence="3" id="KW-0997">Cell inner membrane</keyword>
<dbReference type="PROSITE" id="PS50198">
    <property type="entry name" value="PPIC_PPIASE_2"/>
    <property type="match status" value="1"/>
</dbReference>
<gene>
    <name evidence="14" type="ORF">WB794_05080</name>
</gene>
<dbReference type="RefSeq" id="WP_337334762.1">
    <property type="nucleotide sequence ID" value="NZ_JBBDHC010000005.1"/>
</dbReference>
<evidence type="ECO:0000256" key="8">
    <source>
        <dbReference type="ARBA" id="ARBA00038408"/>
    </source>
</evidence>
<keyword evidence="15" id="KW-1185">Reference proteome</keyword>
<keyword evidence="7" id="KW-0143">Chaperone</keyword>
<accession>A0AAW9R0N3</accession>
<dbReference type="Pfam" id="PF13624">
    <property type="entry name" value="SurA_N_3"/>
    <property type="match status" value="1"/>
</dbReference>
<dbReference type="Gene3D" id="1.10.4030.10">
    <property type="entry name" value="Porin chaperone SurA, peptide-binding domain"/>
    <property type="match status" value="1"/>
</dbReference>
<dbReference type="Proteomes" id="UP001364472">
    <property type="component" value="Unassembled WGS sequence"/>
</dbReference>
<keyword evidence="11" id="KW-0697">Rotamase</keyword>
<dbReference type="PROSITE" id="PS01096">
    <property type="entry name" value="PPIC_PPIASE_1"/>
    <property type="match status" value="1"/>
</dbReference>
<feature type="transmembrane region" description="Helical" evidence="12">
    <location>
        <begin position="12"/>
        <end position="30"/>
    </location>
</feature>
<name>A0AAW9R0N3_9GAMM</name>
<keyword evidence="4 12" id="KW-0812">Transmembrane</keyword>
<dbReference type="InterPro" id="IPR027304">
    <property type="entry name" value="Trigger_fact/SurA_dom_sf"/>
</dbReference>
<evidence type="ECO:0000256" key="7">
    <source>
        <dbReference type="ARBA" id="ARBA00023186"/>
    </source>
</evidence>
<dbReference type="SUPFAM" id="SSF109998">
    <property type="entry name" value="Triger factor/SurA peptide-binding domain-like"/>
    <property type="match status" value="1"/>
</dbReference>
<evidence type="ECO:0000256" key="10">
    <source>
        <dbReference type="ARBA" id="ARBA00042775"/>
    </source>
</evidence>
<dbReference type="AlphaFoldDB" id="A0AAW9R0N3"/>
<dbReference type="InterPro" id="IPR052029">
    <property type="entry name" value="PpiD_chaperone"/>
</dbReference>
<evidence type="ECO:0000256" key="2">
    <source>
        <dbReference type="ARBA" id="ARBA00022475"/>
    </source>
</evidence>
<evidence type="ECO:0000256" key="9">
    <source>
        <dbReference type="ARBA" id="ARBA00040743"/>
    </source>
</evidence>
<dbReference type="InterPro" id="IPR023058">
    <property type="entry name" value="PPIase_PpiC_CS"/>
</dbReference>
<sequence>MLQTLRDKTTGWVAVAILVLLSVPFAFFGVENYFQAQVPTYVAKVNKVEIDQDQFRQRFEDHRSRMRQMLGDRYDAREFDTPIVKRQVLESMIDEEVLRQAATKYGLVVAPATLQKEIADIDAFHVNGSFDANQYKLVLAGAGMTPRGFEARMASDLLTRTMPMGVSQSSIVTDAYVNDYLALRDQTRSFDYLVLPAPAEDAIGEISDQDIGAYYDAHPDSYQSPETFEVEYVELDASKLDVDERPDEATLRQRYEENKGRYIEPEERLASHILIQTPANADAAAVQAAQSKAQAIAEKARADGADFAALARESSEDPGSSAAGGELGWIERGVTDAAFEAALFSMEPGVSDPVKGADGWHVIWLREIKAETGKGFEDVRVDLEKEYLESERERRYSDRAGRLIDAIYRDPSTLDNAAAELDLTVQKAGPFTRAGEPGLFSNPDVLRALLSDSVLVEGLVSDVVEVAPGHGIALRISRHVPAATRPLEEVKEQVEAAVRGERLAELGRDALAKALESITSIDTMKTYAEAHALEVRNAEDVGRMGATVDPSIAQAAFSLPHPVEGGSSVGSAPLVGGASAVIALTKVTDADPTKIDAAQREMIRDQLAQAIGGVEATELIKALRREARIDVAESRM</sequence>
<evidence type="ECO:0000256" key="3">
    <source>
        <dbReference type="ARBA" id="ARBA00022519"/>
    </source>
</evidence>
<proteinExistence type="inferred from homology"/>
<keyword evidence="2" id="KW-1003">Cell membrane</keyword>
<evidence type="ECO:0000256" key="4">
    <source>
        <dbReference type="ARBA" id="ARBA00022692"/>
    </source>
</evidence>
<reference evidence="14 15" key="1">
    <citation type="journal article" date="2016" name="Antonie Van Leeuwenhoek">
        <title>Denitratimonas tolerans gen. nov., sp. nov., a denitrifying bacterium isolated from a bioreactor for tannery wastewater treatment.</title>
        <authorList>
            <person name="Han S.I."/>
            <person name="Kim J.O."/>
            <person name="Lee Y.R."/>
            <person name="Ekpeghere K.I."/>
            <person name="Koh S.C."/>
            <person name="Whang K.S."/>
        </authorList>
    </citation>
    <scope>NUCLEOTIDE SEQUENCE [LARGE SCALE GENOMIC DNA]</scope>
    <source>
        <strain evidence="14 15">KACC 17565</strain>
    </source>
</reference>
<dbReference type="InterPro" id="IPR046357">
    <property type="entry name" value="PPIase_dom_sf"/>
</dbReference>
<dbReference type="Pfam" id="PF00639">
    <property type="entry name" value="Rotamase"/>
    <property type="match status" value="1"/>
</dbReference>
<comment type="subcellular location">
    <subcellularLocation>
        <location evidence="1">Cell inner membrane</location>
        <topology evidence="1">Single-pass type II membrane protein</topology>
        <orientation evidence="1">Periplasmic side</orientation>
    </subcellularLocation>
</comment>
<dbReference type="SUPFAM" id="SSF54534">
    <property type="entry name" value="FKBP-like"/>
    <property type="match status" value="1"/>
</dbReference>
<evidence type="ECO:0000256" key="12">
    <source>
        <dbReference type="SAM" id="Phobius"/>
    </source>
</evidence>
<keyword evidence="6 12" id="KW-0472">Membrane</keyword>
<feature type="domain" description="PpiC" evidence="13">
    <location>
        <begin position="265"/>
        <end position="367"/>
    </location>
</feature>
<dbReference type="PANTHER" id="PTHR47529:SF1">
    <property type="entry name" value="PERIPLASMIC CHAPERONE PPID"/>
    <property type="match status" value="1"/>
</dbReference>
<comment type="similarity">
    <text evidence="8">Belongs to the PpiD chaperone family.</text>
</comment>
<dbReference type="EMBL" id="JBBDHC010000005">
    <property type="protein sequence ID" value="MEJ1249045.1"/>
    <property type="molecule type" value="Genomic_DNA"/>
</dbReference>
<keyword evidence="5 12" id="KW-1133">Transmembrane helix</keyword>
<dbReference type="PANTHER" id="PTHR47529">
    <property type="entry name" value="PEPTIDYL-PROLYL CIS-TRANS ISOMERASE D"/>
    <property type="match status" value="1"/>
</dbReference>
<dbReference type="InterPro" id="IPR000297">
    <property type="entry name" value="PPIase_PpiC"/>
</dbReference>
<evidence type="ECO:0000259" key="13">
    <source>
        <dbReference type="PROSITE" id="PS50198"/>
    </source>
</evidence>
<evidence type="ECO:0000313" key="15">
    <source>
        <dbReference type="Proteomes" id="UP001364472"/>
    </source>
</evidence>
<dbReference type="Gene3D" id="3.10.50.40">
    <property type="match status" value="1"/>
</dbReference>
<evidence type="ECO:0000256" key="1">
    <source>
        <dbReference type="ARBA" id="ARBA00004382"/>
    </source>
</evidence>
<keyword evidence="11" id="KW-0413">Isomerase</keyword>
<evidence type="ECO:0000313" key="14">
    <source>
        <dbReference type="EMBL" id="MEJ1249045.1"/>
    </source>
</evidence>
<comment type="caution">
    <text evidence="14">The sequence shown here is derived from an EMBL/GenBank/DDBJ whole genome shotgun (WGS) entry which is preliminary data.</text>
</comment>